<evidence type="ECO:0000313" key="2">
    <source>
        <dbReference type="Proteomes" id="UP001367508"/>
    </source>
</evidence>
<accession>A0AAN9R6U0</accession>
<gene>
    <name evidence="1" type="ORF">VNO77_03421</name>
</gene>
<organism evidence="1 2">
    <name type="scientific">Canavalia gladiata</name>
    <name type="common">Sword bean</name>
    <name type="synonym">Dolichos gladiatus</name>
    <dbReference type="NCBI Taxonomy" id="3824"/>
    <lineage>
        <taxon>Eukaryota</taxon>
        <taxon>Viridiplantae</taxon>
        <taxon>Streptophyta</taxon>
        <taxon>Embryophyta</taxon>
        <taxon>Tracheophyta</taxon>
        <taxon>Spermatophyta</taxon>
        <taxon>Magnoliopsida</taxon>
        <taxon>eudicotyledons</taxon>
        <taxon>Gunneridae</taxon>
        <taxon>Pentapetalae</taxon>
        <taxon>rosids</taxon>
        <taxon>fabids</taxon>
        <taxon>Fabales</taxon>
        <taxon>Fabaceae</taxon>
        <taxon>Papilionoideae</taxon>
        <taxon>50 kb inversion clade</taxon>
        <taxon>NPAAA clade</taxon>
        <taxon>indigoferoid/millettioid clade</taxon>
        <taxon>Phaseoleae</taxon>
        <taxon>Canavalia</taxon>
    </lineage>
</organism>
<reference evidence="1 2" key="1">
    <citation type="submission" date="2024-01" db="EMBL/GenBank/DDBJ databases">
        <title>The genomes of 5 underutilized Papilionoideae crops provide insights into root nodulation and disease resistanc.</title>
        <authorList>
            <person name="Jiang F."/>
        </authorList>
    </citation>
    <scope>NUCLEOTIDE SEQUENCE [LARGE SCALE GENOMIC DNA]</scope>
    <source>
        <strain evidence="1">LVBAO_FW01</strain>
        <tissue evidence="1">Leaves</tissue>
    </source>
</reference>
<dbReference type="EMBL" id="JAYMYQ010000001">
    <property type="protein sequence ID" value="KAK7361367.1"/>
    <property type="molecule type" value="Genomic_DNA"/>
</dbReference>
<dbReference type="Proteomes" id="UP001367508">
    <property type="component" value="Unassembled WGS sequence"/>
</dbReference>
<name>A0AAN9R6U0_CANGL</name>
<dbReference type="AlphaFoldDB" id="A0AAN9R6U0"/>
<evidence type="ECO:0000313" key="1">
    <source>
        <dbReference type="EMBL" id="KAK7361367.1"/>
    </source>
</evidence>
<keyword evidence="2" id="KW-1185">Reference proteome</keyword>
<sequence length="90" mass="10446">MSQLTEDPSFFHEDSTTYSLLQYVRQYFTDLMHAYVNPPSRAVAITGETIRKQECDIVTIVLKKQKQAQTRMEKAHHAWLHVSLVPTIIL</sequence>
<proteinExistence type="predicted"/>
<protein>
    <submittedName>
        <fullName evidence="1">Uncharacterized protein</fullName>
    </submittedName>
</protein>
<comment type="caution">
    <text evidence="1">The sequence shown here is derived from an EMBL/GenBank/DDBJ whole genome shotgun (WGS) entry which is preliminary data.</text>
</comment>